<dbReference type="EMBL" id="QWIO01000401">
    <property type="protein sequence ID" value="RMY97859.1"/>
    <property type="molecule type" value="Genomic_DNA"/>
</dbReference>
<evidence type="ECO:0000313" key="2">
    <source>
        <dbReference type="EMBL" id="RMY80625.1"/>
    </source>
</evidence>
<accession>A0A3M7EVB4</accession>
<feature type="domain" description="Small nuclear ribonucleoprotein Prp3 C-terminal" evidence="1">
    <location>
        <begin position="177"/>
        <end position="294"/>
    </location>
</feature>
<dbReference type="AlphaFoldDB" id="A0A3M7EVB4"/>
<dbReference type="PIRSF" id="PIRSF038021">
    <property type="entry name" value="UCP038021_RWDD2"/>
    <property type="match status" value="1"/>
</dbReference>
<dbReference type="InterPro" id="IPR010541">
    <property type="entry name" value="Prp3_C"/>
</dbReference>
<dbReference type="PANTHER" id="PTHR15955:SF10">
    <property type="entry name" value="DUF1115 DOMAIN PROTEIN (AFU_ORTHOLOGUE AFUA_5G14750)"/>
    <property type="match status" value="1"/>
</dbReference>
<proteinExistence type="predicted"/>
<evidence type="ECO:0000259" key="1">
    <source>
        <dbReference type="Pfam" id="PF06544"/>
    </source>
</evidence>
<dbReference type="Proteomes" id="UP000269539">
    <property type="component" value="Unassembled WGS sequence"/>
</dbReference>
<protein>
    <recommendedName>
        <fullName evidence="1">Small nuclear ribonucleoprotein Prp3 C-terminal domain-containing protein</fullName>
    </recommendedName>
</protein>
<dbReference type="Gene3D" id="3.10.110.10">
    <property type="entry name" value="Ubiquitin Conjugating Enzyme"/>
    <property type="match status" value="1"/>
</dbReference>
<gene>
    <name evidence="2" type="ORF">D0862_12654</name>
    <name evidence="3" type="ORF">D0864_04604</name>
</gene>
<name>A0A3M7EVB4_HORWE</name>
<dbReference type="InterPro" id="IPR059181">
    <property type="entry name" value="RWDD2A-B_C"/>
</dbReference>
<dbReference type="Proteomes" id="UP000281468">
    <property type="component" value="Unassembled WGS sequence"/>
</dbReference>
<sequence length="304" mass="33549">MTAKQGVHNVLPKDMMAMQLGQIDLLTAMYAPDDAISIDDSSVNLVEMLRAWCDGDEDHPPTFAGSSIGILLTLTLSEDGNQAAAADPRSLKLSLTVPLTYQKPLGMDPPAIKARLQQPQWMTKAQVSQINTNLPDEDVLTVIEHVKEAALEHAVQASHVPSEAQSLFDPHAPIVRAWFYFPSISTRAKRDDLINFAPTYGLTGFLMAGKPGILCLEGGSTAIDDYMKFIKTDSWGDIPSQHKKVSERYRQADADLVRVFDGMEEITETVGERRGERANRSDMKALETWLVERGLGDAFSNVFM</sequence>
<reference evidence="4 5" key="1">
    <citation type="journal article" date="2018" name="BMC Genomics">
        <title>Genomic evidence for intraspecific hybridization in a clonal and extremely halotolerant yeast.</title>
        <authorList>
            <person name="Gostincar C."/>
            <person name="Stajich J.E."/>
            <person name="Zupancic J."/>
            <person name="Zalar P."/>
            <person name="Gunde-Cimerman N."/>
        </authorList>
    </citation>
    <scope>NUCLEOTIDE SEQUENCE [LARGE SCALE GENOMIC DNA]</scope>
    <source>
        <strain evidence="3 4">EXF-10513</strain>
        <strain evidence="2 5">EXF-171</strain>
    </source>
</reference>
<evidence type="ECO:0000313" key="3">
    <source>
        <dbReference type="EMBL" id="RMY97859.1"/>
    </source>
</evidence>
<dbReference type="SUPFAM" id="SSF54495">
    <property type="entry name" value="UBC-like"/>
    <property type="match status" value="1"/>
</dbReference>
<evidence type="ECO:0000313" key="4">
    <source>
        <dbReference type="Proteomes" id="UP000269539"/>
    </source>
</evidence>
<dbReference type="VEuPathDB" id="FungiDB:BTJ68_02373"/>
<dbReference type="Pfam" id="PF06544">
    <property type="entry name" value="Prp3_C"/>
    <property type="match status" value="1"/>
</dbReference>
<organism evidence="2 5">
    <name type="scientific">Hortaea werneckii</name>
    <name type="common">Black yeast</name>
    <name type="synonym">Cladosporium werneckii</name>
    <dbReference type="NCBI Taxonomy" id="91943"/>
    <lineage>
        <taxon>Eukaryota</taxon>
        <taxon>Fungi</taxon>
        <taxon>Dikarya</taxon>
        <taxon>Ascomycota</taxon>
        <taxon>Pezizomycotina</taxon>
        <taxon>Dothideomycetes</taxon>
        <taxon>Dothideomycetidae</taxon>
        <taxon>Mycosphaerellales</taxon>
        <taxon>Teratosphaeriaceae</taxon>
        <taxon>Hortaea</taxon>
    </lineage>
</organism>
<comment type="caution">
    <text evidence="2">The sequence shown here is derived from an EMBL/GenBank/DDBJ whole genome shotgun (WGS) entry which is preliminary data.</text>
</comment>
<dbReference type="InterPro" id="IPR016135">
    <property type="entry name" value="UBQ-conjugating_enzyme/RWD"/>
</dbReference>
<dbReference type="InterPro" id="IPR017359">
    <property type="entry name" value="Phi-like"/>
</dbReference>
<dbReference type="CDD" id="cd24163">
    <property type="entry name" value="RWDD2_C"/>
    <property type="match status" value="1"/>
</dbReference>
<dbReference type="EMBL" id="QWIQ01000626">
    <property type="protein sequence ID" value="RMY80625.1"/>
    <property type="molecule type" value="Genomic_DNA"/>
</dbReference>
<dbReference type="PANTHER" id="PTHR15955">
    <property type="entry name" value="RWD DOMAIN CONTAINING PROTEIN 2"/>
    <property type="match status" value="1"/>
</dbReference>
<evidence type="ECO:0000313" key="5">
    <source>
        <dbReference type="Proteomes" id="UP000281468"/>
    </source>
</evidence>